<dbReference type="EMBL" id="HBUF01328708">
    <property type="protein sequence ID" value="CAG6696449.1"/>
    <property type="molecule type" value="Transcribed_RNA"/>
</dbReference>
<dbReference type="EMBL" id="HBUF01356599">
    <property type="protein sequence ID" value="CAG6717922.1"/>
    <property type="molecule type" value="Transcribed_RNA"/>
</dbReference>
<reference evidence="1" key="1">
    <citation type="submission" date="2021-05" db="EMBL/GenBank/DDBJ databases">
        <authorList>
            <person name="Alioto T."/>
            <person name="Alioto T."/>
            <person name="Gomez Garrido J."/>
        </authorList>
    </citation>
    <scope>NUCLEOTIDE SEQUENCE</scope>
</reference>
<dbReference type="EMBL" id="HBUF01356600">
    <property type="protein sequence ID" value="CAG6717924.1"/>
    <property type="molecule type" value="Transcribed_RNA"/>
</dbReference>
<proteinExistence type="predicted"/>
<dbReference type="EMBL" id="HBUF01356601">
    <property type="protein sequence ID" value="CAG6717927.1"/>
    <property type="molecule type" value="Transcribed_RNA"/>
</dbReference>
<organism evidence="1">
    <name type="scientific">Cacopsylla melanoneura</name>
    <dbReference type="NCBI Taxonomy" id="428564"/>
    <lineage>
        <taxon>Eukaryota</taxon>
        <taxon>Metazoa</taxon>
        <taxon>Ecdysozoa</taxon>
        <taxon>Arthropoda</taxon>
        <taxon>Hexapoda</taxon>
        <taxon>Insecta</taxon>
        <taxon>Pterygota</taxon>
        <taxon>Neoptera</taxon>
        <taxon>Paraneoptera</taxon>
        <taxon>Hemiptera</taxon>
        <taxon>Sternorrhyncha</taxon>
        <taxon>Psylloidea</taxon>
        <taxon>Psyllidae</taxon>
        <taxon>Psyllinae</taxon>
        <taxon>Cacopsylla</taxon>
    </lineage>
</organism>
<dbReference type="EMBL" id="HBUF01139545">
    <property type="protein sequence ID" value="CAG6646015.1"/>
    <property type="molecule type" value="Transcribed_RNA"/>
</dbReference>
<dbReference type="EMBL" id="HBUF01139546">
    <property type="protein sequence ID" value="CAG6646018.1"/>
    <property type="molecule type" value="Transcribed_RNA"/>
</dbReference>
<dbReference type="EMBL" id="HBUF01582721">
    <property type="protein sequence ID" value="CAG6770733.1"/>
    <property type="molecule type" value="Transcribed_RNA"/>
</dbReference>
<evidence type="ECO:0000313" key="1">
    <source>
        <dbReference type="EMBL" id="CAG6646012.1"/>
    </source>
</evidence>
<dbReference type="EMBL" id="HBUF01328710">
    <property type="protein sequence ID" value="CAG6696455.1"/>
    <property type="molecule type" value="Transcribed_RNA"/>
</dbReference>
<protein>
    <submittedName>
        <fullName evidence="1">Uncharacterized protein</fullName>
    </submittedName>
</protein>
<dbReference type="EMBL" id="HBUF01139543">
    <property type="protein sequence ID" value="CAG6646009.1"/>
    <property type="molecule type" value="Transcribed_RNA"/>
</dbReference>
<dbReference type="EMBL" id="HBUF01139544">
    <property type="protein sequence ID" value="CAG6646012.1"/>
    <property type="molecule type" value="Transcribed_RNA"/>
</dbReference>
<name>A0A8D8RAB9_9HEMI</name>
<dbReference type="EMBL" id="HBUF01582720">
    <property type="protein sequence ID" value="CAG6770728.1"/>
    <property type="molecule type" value="Transcribed_RNA"/>
</dbReference>
<dbReference type="AlphaFoldDB" id="A0A8D8RAB9"/>
<accession>A0A8D8RAB9</accession>
<sequence>MTTTHTCVTIVKEEGFPSTAKWCGSGTVISDGGQGRFCSRRKSRTISYPSVRLASSWSTFSAHVITRTFARDRRTCLKRETIDTLRSKTKRRNANSSTTTTCEGWKRRPRRLPNFNVIGTESASRR</sequence>
<dbReference type="EMBL" id="HBUF01328709">
    <property type="protein sequence ID" value="CAG6696452.1"/>
    <property type="molecule type" value="Transcribed_RNA"/>
</dbReference>
<dbReference type="EMBL" id="HBUF01582722">
    <property type="protein sequence ID" value="CAG6770738.1"/>
    <property type="molecule type" value="Transcribed_RNA"/>
</dbReference>